<feature type="transmembrane region" description="Helical" evidence="1">
    <location>
        <begin position="83"/>
        <end position="101"/>
    </location>
</feature>
<name>A0A506U4B5_9HYPH</name>
<evidence type="ECO:0008006" key="4">
    <source>
        <dbReference type="Google" id="ProtNLM"/>
    </source>
</evidence>
<feature type="transmembrane region" description="Helical" evidence="1">
    <location>
        <begin position="12"/>
        <end position="33"/>
    </location>
</feature>
<feature type="transmembrane region" description="Helical" evidence="1">
    <location>
        <begin position="335"/>
        <end position="351"/>
    </location>
</feature>
<dbReference type="InterPro" id="IPR014550">
    <property type="entry name" value="UCP028704_OpgC"/>
</dbReference>
<keyword evidence="1" id="KW-0472">Membrane</keyword>
<keyword evidence="1" id="KW-0812">Transmembrane</keyword>
<feature type="transmembrane region" description="Helical" evidence="1">
    <location>
        <begin position="363"/>
        <end position="380"/>
    </location>
</feature>
<dbReference type="OrthoDB" id="9775975at2"/>
<reference evidence="2 3" key="1">
    <citation type="submission" date="2019-06" db="EMBL/GenBank/DDBJ databases">
        <authorList>
            <person name="Li M."/>
        </authorList>
    </citation>
    <scope>NUCLEOTIDE SEQUENCE [LARGE SCALE GENOMIC DNA]</scope>
    <source>
        <strain evidence="2 3">BGMRC6574</strain>
    </source>
</reference>
<sequence length="402" mass="45253">MRRIETLDGLRGYFLVFMFINHVTFTGGLFMRYLNHAQLGFVEDAQGFVFLSGLLAGMVYTRRMNRGGFSAGARALWRRAAELYGYTIGCIIVVLVLREILPGAPRIWQGWLGEIGHGGFGAHVAAAALLYQATFLDILPQYIVYMLAAPMLIWLVVRGRAAAVVTGSLVLWLAVQTGLHLPLIDAINVGLKHLSSKLFLRVPFNVLAWQALFMIAMVIGSLMALDRLDIRRYFDVRHAPIVKMMAISLLFFTALRLGFTFGLIPGDVTARFRMLENRAAFSPIFMINFVIAAYVFTWVMTAGKEVADARVRRLSQFFTWLFNLSFLRLLGRHSLQIYAWHVVLIYLVFWVDKQVGPFTQFEKTLITLFGIALLALPAVYRERRAAKTRLPGGETTRSSTAG</sequence>
<feature type="transmembrane region" description="Helical" evidence="1">
    <location>
        <begin position="45"/>
        <end position="62"/>
    </location>
</feature>
<feature type="transmembrane region" description="Helical" evidence="1">
    <location>
        <begin position="207"/>
        <end position="225"/>
    </location>
</feature>
<proteinExistence type="predicted"/>
<feature type="transmembrane region" description="Helical" evidence="1">
    <location>
        <begin position="139"/>
        <end position="157"/>
    </location>
</feature>
<dbReference type="Pfam" id="PF10129">
    <property type="entry name" value="OpgC_C"/>
    <property type="match status" value="1"/>
</dbReference>
<organism evidence="2 3">
    <name type="scientific">Pararhizobium mangrovi</name>
    <dbReference type="NCBI Taxonomy" id="2590452"/>
    <lineage>
        <taxon>Bacteria</taxon>
        <taxon>Pseudomonadati</taxon>
        <taxon>Pseudomonadota</taxon>
        <taxon>Alphaproteobacteria</taxon>
        <taxon>Hyphomicrobiales</taxon>
        <taxon>Rhizobiaceae</taxon>
        <taxon>Rhizobium/Agrobacterium group</taxon>
        <taxon>Pararhizobium</taxon>
    </lineage>
</organism>
<keyword evidence="3" id="KW-1185">Reference proteome</keyword>
<comment type="caution">
    <text evidence="2">The sequence shown here is derived from an EMBL/GenBank/DDBJ whole genome shotgun (WGS) entry which is preliminary data.</text>
</comment>
<dbReference type="RefSeq" id="WP_141166876.1">
    <property type="nucleotide sequence ID" value="NZ_VHLH01000016.1"/>
</dbReference>
<dbReference type="AlphaFoldDB" id="A0A506U4B5"/>
<accession>A0A506U4B5</accession>
<feature type="transmembrane region" description="Helical" evidence="1">
    <location>
        <begin position="246"/>
        <end position="264"/>
    </location>
</feature>
<dbReference type="EMBL" id="VHLH01000016">
    <property type="protein sequence ID" value="TPW28151.1"/>
    <property type="molecule type" value="Genomic_DNA"/>
</dbReference>
<dbReference type="PANTHER" id="PTHR38592:SF3">
    <property type="entry name" value="BLL4819 PROTEIN"/>
    <property type="match status" value="1"/>
</dbReference>
<evidence type="ECO:0000256" key="1">
    <source>
        <dbReference type="SAM" id="Phobius"/>
    </source>
</evidence>
<dbReference type="PIRSF" id="PIRSF028704">
    <property type="entry name" value="UPC028704"/>
    <property type="match status" value="1"/>
</dbReference>
<evidence type="ECO:0000313" key="3">
    <source>
        <dbReference type="Proteomes" id="UP000320314"/>
    </source>
</evidence>
<dbReference type="PANTHER" id="PTHR38592">
    <property type="entry name" value="BLL4819 PROTEIN"/>
    <property type="match status" value="1"/>
</dbReference>
<feature type="transmembrane region" description="Helical" evidence="1">
    <location>
        <begin position="284"/>
        <end position="303"/>
    </location>
</feature>
<evidence type="ECO:0000313" key="2">
    <source>
        <dbReference type="EMBL" id="TPW28151.1"/>
    </source>
</evidence>
<dbReference type="Proteomes" id="UP000320314">
    <property type="component" value="Unassembled WGS sequence"/>
</dbReference>
<keyword evidence="1" id="KW-1133">Transmembrane helix</keyword>
<feature type="transmembrane region" description="Helical" evidence="1">
    <location>
        <begin position="169"/>
        <end position="187"/>
    </location>
</feature>
<protein>
    <recommendedName>
        <fullName evidence="4">DUF1624 domain-containing protein</fullName>
    </recommendedName>
</protein>
<gene>
    <name evidence="2" type="ORF">FJU11_09815</name>
</gene>